<dbReference type="VEuPathDB" id="FungiDB:PADG_00904"/>
<sequence length="70" mass="7781">MGAEVYAHAVRSSWLHSSGVELKDRGNHIRRIALFLAWGVHDGMRRGATESGVLGVEYKGRPSLAHERQI</sequence>
<dbReference type="AlphaFoldDB" id="A0A1D2JEJ7"/>
<dbReference type="EMBL" id="LZYO01000145">
    <property type="protein sequence ID" value="ODH28499.1"/>
    <property type="molecule type" value="Genomic_DNA"/>
</dbReference>
<accession>A0A1D2JEJ7</accession>
<reference evidence="1 2" key="1">
    <citation type="submission" date="2016-06" db="EMBL/GenBank/DDBJ databases">
        <authorList>
            <person name="Kjaerup R.B."/>
            <person name="Dalgaard T.S."/>
            <person name="Juul-Madsen H.R."/>
        </authorList>
    </citation>
    <scope>NUCLEOTIDE SEQUENCE [LARGE SCALE GENOMIC DNA]</scope>
    <source>
        <strain evidence="1 2">Pb300</strain>
    </source>
</reference>
<name>A0A1D2JEJ7_PARBR</name>
<proteinExistence type="predicted"/>
<dbReference type="Proteomes" id="UP000242814">
    <property type="component" value="Unassembled WGS sequence"/>
</dbReference>
<gene>
    <name evidence="1" type="ORF">ACO22_03928</name>
</gene>
<evidence type="ECO:0000313" key="2">
    <source>
        <dbReference type="Proteomes" id="UP000242814"/>
    </source>
</evidence>
<evidence type="ECO:0000313" key="1">
    <source>
        <dbReference type="EMBL" id="ODH28499.1"/>
    </source>
</evidence>
<protein>
    <submittedName>
        <fullName evidence="1">Uncharacterized protein</fullName>
    </submittedName>
</protein>
<comment type="caution">
    <text evidence="1">The sequence shown here is derived from an EMBL/GenBank/DDBJ whole genome shotgun (WGS) entry which is preliminary data.</text>
</comment>
<organism evidence="1 2">
    <name type="scientific">Paracoccidioides brasiliensis</name>
    <dbReference type="NCBI Taxonomy" id="121759"/>
    <lineage>
        <taxon>Eukaryota</taxon>
        <taxon>Fungi</taxon>
        <taxon>Dikarya</taxon>
        <taxon>Ascomycota</taxon>
        <taxon>Pezizomycotina</taxon>
        <taxon>Eurotiomycetes</taxon>
        <taxon>Eurotiomycetidae</taxon>
        <taxon>Onygenales</taxon>
        <taxon>Ajellomycetaceae</taxon>
        <taxon>Paracoccidioides</taxon>
    </lineage>
</organism>